<evidence type="ECO:0000256" key="1">
    <source>
        <dbReference type="ARBA" id="ARBA00037957"/>
    </source>
</evidence>
<dbReference type="InterPro" id="IPR036514">
    <property type="entry name" value="SGNH_hydro_sf"/>
</dbReference>
<dbReference type="PANTHER" id="PTHR14469">
    <property type="entry name" value="SARCOMA ANTIGEN NY-SAR-23"/>
    <property type="match status" value="1"/>
</dbReference>
<keyword evidence="4" id="KW-1185">Reference proteome</keyword>
<feature type="compositionally biased region" description="Basic and acidic residues" evidence="2">
    <location>
        <begin position="23"/>
        <end position="52"/>
    </location>
</feature>
<evidence type="ECO:0000313" key="3">
    <source>
        <dbReference type="EMBL" id="CAD5124343.1"/>
    </source>
</evidence>
<feature type="compositionally biased region" description="Basic and acidic residues" evidence="2">
    <location>
        <begin position="1"/>
        <end position="10"/>
    </location>
</feature>
<dbReference type="Proteomes" id="UP000549394">
    <property type="component" value="Unassembled WGS sequence"/>
</dbReference>
<reference evidence="3 4" key="1">
    <citation type="submission" date="2020-08" db="EMBL/GenBank/DDBJ databases">
        <authorList>
            <person name="Hejnol A."/>
        </authorList>
    </citation>
    <scope>NUCLEOTIDE SEQUENCE [LARGE SCALE GENOMIC DNA]</scope>
</reference>
<comment type="similarity">
    <text evidence="1">Belongs to the PC-esterase family.</text>
</comment>
<dbReference type="PANTHER" id="PTHR14469:SF0">
    <property type="entry name" value="FAMILY WITH SEQUENCE SIMILARITY 113"/>
    <property type="match status" value="1"/>
</dbReference>
<accession>A0A7I8W7S0</accession>
<protein>
    <submittedName>
        <fullName evidence="3">DgyrCDS12632</fullName>
    </submittedName>
</protein>
<dbReference type="Gene3D" id="3.40.50.1110">
    <property type="entry name" value="SGNH hydrolase"/>
    <property type="match status" value="1"/>
</dbReference>
<evidence type="ECO:0000256" key="2">
    <source>
        <dbReference type="SAM" id="MobiDB-lite"/>
    </source>
</evidence>
<dbReference type="AlphaFoldDB" id="A0A7I8W7S0"/>
<dbReference type="EMBL" id="CAJFCJ010000020">
    <property type="protein sequence ID" value="CAD5124343.1"/>
    <property type="molecule type" value="Genomic_DNA"/>
</dbReference>
<evidence type="ECO:0000313" key="4">
    <source>
        <dbReference type="Proteomes" id="UP000549394"/>
    </source>
</evidence>
<dbReference type="SUPFAM" id="SSF52266">
    <property type="entry name" value="SGNH hydrolase"/>
    <property type="match status" value="1"/>
</dbReference>
<sequence>MSGKNYHDNNSKNYLSLRKRHKNYNEVDKDSEAESSKKHKEEIGNNEYKEQRSVSPNVACISGGEHSHMGDQLIEGGQLGEMTNKRSYREVRQYWTDHHVVRFYFVTRVYNPYVESILKDFKDDPKPDFVIMNSTLWDISRYGSNSIAEYKSNLNKLMQRMKEVLKPSKHFLWLITPETSREIRGGFLLPGKSKLHSDLIFSTTQANHFCSQIIPTYGFDVLDLNYFMQTQSHKRERDGIHWNSQAHRRITNYIVQHLCSVCIDRGSD</sequence>
<gene>
    <name evidence="3" type="ORF">DGYR_LOCUS11897</name>
</gene>
<feature type="region of interest" description="Disordered" evidence="2">
    <location>
        <begin position="1"/>
        <end position="56"/>
    </location>
</feature>
<organism evidence="3 4">
    <name type="scientific">Dimorphilus gyrociliatus</name>
    <dbReference type="NCBI Taxonomy" id="2664684"/>
    <lineage>
        <taxon>Eukaryota</taxon>
        <taxon>Metazoa</taxon>
        <taxon>Spiralia</taxon>
        <taxon>Lophotrochozoa</taxon>
        <taxon>Annelida</taxon>
        <taxon>Polychaeta</taxon>
        <taxon>Polychaeta incertae sedis</taxon>
        <taxon>Dinophilidae</taxon>
        <taxon>Dimorphilus</taxon>
    </lineage>
</organism>
<proteinExistence type="inferred from homology"/>
<dbReference type="OrthoDB" id="9975373at2759"/>
<name>A0A7I8W7S0_9ANNE</name>
<comment type="caution">
    <text evidence="3">The sequence shown here is derived from an EMBL/GenBank/DDBJ whole genome shotgun (WGS) entry which is preliminary data.</text>
</comment>